<evidence type="ECO:0000256" key="2">
    <source>
        <dbReference type="SAM" id="Phobius"/>
    </source>
</evidence>
<accession>A0A927CCR2</accession>
<dbReference type="Pfam" id="PF13800">
    <property type="entry name" value="Sigma_reg_N"/>
    <property type="match status" value="1"/>
</dbReference>
<dbReference type="AlphaFoldDB" id="A0A927CCR2"/>
<dbReference type="RefSeq" id="WP_190929196.1">
    <property type="nucleotide sequence ID" value="NZ_JACXJA010000021.1"/>
</dbReference>
<evidence type="ECO:0000259" key="3">
    <source>
        <dbReference type="Pfam" id="PF13791"/>
    </source>
</evidence>
<reference evidence="5" key="1">
    <citation type="submission" date="2020-09" db="EMBL/GenBank/DDBJ databases">
        <title>A novel bacterium of genus Paenibacillus, isolated from South China Sea.</title>
        <authorList>
            <person name="Huang H."/>
            <person name="Mo K."/>
            <person name="Hu Y."/>
        </authorList>
    </citation>
    <scope>NUCLEOTIDE SEQUENCE</scope>
    <source>
        <strain evidence="5">IB182363</strain>
    </source>
</reference>
<keyword evidence="2" id="KW-0472">Membrane</keyword>
<feature type="transmembrane region" description="Helical" evidence="2">
    <location>
        <begin position="88"/>
        <end position="110"/>
    </location>
</feature>
<evidence type="ECO:0000256" key="1">
    <source>
        <dbReference type="SAM" id="MobiDB-lite"/>
    </source>
</evidence>
<dbReference type="InterPro" id="IPR029101">
    <property type="entry name" value="Sigma_reg_N"/>
</dbReference>
<protein>
    <submittedName>
        <fullName evidence="5">Anti-sigma factor</fullName>
    </submittedName>
</protein>
<sequence>MSEDFKRKLKQYAEGSLPEDEREEVEREIEKLELYQGYLEELTESVDYKSGIRGGRQAEPSESENKRQLRKEANIIRRGKWKARLSNALTLLSLLIAVTFVSSACTALFYSMGEPDRVDLYRDVVSSAIAVTEPNVEVHLNAQGNAFFTMDLKGELVKQIGDARVSAGDYSIRFLLNRTNGPVLSWKERNTNGRGFARLPDSSTYNGDSEWSILEKLPEGTVSELYFSLDRLYETEDLLKLLESRNLTPLWFAVDNGQDNSGRSWVSDPIGFPYMPIWHHDDKKLESYSEEKRGLFSKVTSSLSSYPQVQANGDGELRNDNFKKTLYLLREYRAITKKAAPFMKLDETIGYVEQHGVKLYGAVVTGPTKELLKLKQEPWVRAPRVGEVRLWNWRDRGH</sequence>
<feature type="domain" description="Sigma factor regulator C-terminal" evidence="3">
    <location>
        <begin position="214"/>
        <end position="387"/>
    </location>
</feature>
<name>A0A927CCR2_9BACL</name>
<keyword evidence="6" id="KW-1185">Reference proteome</keyword>
<proteinExistence type="predicted"/>
<evidence type="ECO:0000313" key="6">
    <source>
        <dbReference type="Proteomes" id="UP000639396"/>
    </source>
</evidence>
<keyword evidence="2" id="KW-1133">Transmembrane helix</keyword>
<dbReference type="Pfam" id="PF13791">
    <property type="entry name" value="Sigma_reg_C"/>
    <property type="match status" value="1"/>
</dbReference>
<evidence type="ECO:0000313" key="5">
    <source>
        <dbReference type="EMBL" id="MBD2863561.1"/>
    </source>
</evidence>
<feature type="region of interest" description="Disordered" evidence="1">
    <location>
        <begin position="1"/>
        <end position="24"/>
    </location>
</feature>
<feature type="domain" description="Sigma factor regulator N-terminal" evidence="4">
    <location>
        <begin position="74"/>
        <end position="164"/>
    </location>
</feature>
<organism evidence="5 6">
    <name type="scientific">Paenibacillus oceani</name>
    <dbReference type="NCBI Taxonomy" id="2772510"/>
    <lineage>
        <taxon>Bacteria</taxon>
        <taxon>Bacillati</taxon>
        <taxon>Bacillota</taxon>
        <taxon>Bacilli</taxon>
        <taxon>Bacillales</taxon>
        <taxon>Paenibacillaceae</taxon>
        <taxon>Paenibacillus</taxon>
    </lineage>
</organism>
<gene>
    <name evidence="5" type="ORF">IDH45_16325</name>
</gene>
<dbReference type="InterPro" id="IPR025672">
    <property type="entry name" value="Sigma_reg_C_dom"/>
</dbReference>
<comment type="caution">
    <text evidence="5">The sequence shown here is derived from an EMBL/GenBank/DDBJ whole genome shotgun (WGS) entry which is preliminary data.</text>
</comment>
<keyword evidence="2" id="KW-0812">Transmembrane</keyword>
<dbReference type="Proteomes" id="UP000639396">
    <property type="component" value="Unassembled WGS sequence"/>
</dbReference>
<dbReference type="EMBL" id="JACXJA010000021">
    <property type="protein sequence ID" value="MBD2863561.1"/>
    <property type="molecule type" value="Genomic_DNA"/>
</dbReference>
<evidence type="ECO:0000259" key="4">
    <source>
        <dbReference type="Pfam" id="PF13800"/>
    </source>
</evidence>